<dbReference type="Gene3D" id="3.30.420.10">
    <property type="entry name" value="Ribonuclease H-like superfamily/Ribonuclease H"/>
    <property type="match status" value="1"/>
</dbReference>
<dbReference type="InterPro" id="IPR036397">
    <property type="entry name" value="RNaseH_sf"/>
</dbReference>
<evidence type="ECO:0000313" key="3">
    <source>
        <dbReference type="Proteomes" id="UP000054047"/>
    </source>
</evidence>
<feature type="domain" description="Tc1-like transposase DDE" evidence="1">
    <location>
        <begin position="26"/>
        <end position="94"/>
    </location>
</feature>
<name>A0A0C2FFF6_9BILA</name>
<accession>A0A0C2FFF6</accession>
<organism evidence="2 3">
    <name type="scientific">Ancylostoma duodenale</name>
    <dbReference type="NCBI Taxonomy" id="51022"/>
    <lineage>
        <taxon>Eukaryota</taxon>
        <taxon>Metazoa</taxon>
        <taxon>Ecdysozoa</taxon>
        <taxon>Nematoda</taxon>
        <taxon>Chromadorea</taxon>
        <taxon>Rhabditida</taxon>
        <taxon>Rhabditina</taxon>
        <taxon>Rhabditomorpha</taxon>
        <taxon>Strongyloidea</taxon>
        <taxon>Ancylostomatidae</taxon>
        <taxon>Ancylostomatinae</taxon>
        <taxon>Ancylostoma</taxon>
    </lineage>
</organism>
<dbReference type="InterPro" id="IPR038717">
    <property type="entry name" value="Tc1-like_DDE_dom"/>
</dbReference>
<proteinExistence type="predicted"/>
<protein>
    <recommendedName>
        <fullName evidence="1">Tc1-like transposase DDE domain-containing protein</fullName>
    </recommendedName>
</protein>
<dbReference type="Proteomes" id="UP000054047">
    <property type="component" value="Unassembled WGS sequence"/>
</dbReference>
<dbReference type="Pfam" id="PF13358">
    <property type="entry name" value="DDE_3"/>
    <property type="match status" value="1"/>
</dbReference>
<keyword evidence="3" id="KW-1185">Reference proteome</keyword>
<dbReference type="AlphaFoldDB" id="A0A0C2FFF6"/>
<evidence type="ECO:0000259" key="1">
    <source>
        <dbReference type="Pfam" id="PF13358"/>
    </source>
</evidence>
<reference evidence="2 3" key="1">
    <citation type="submission" date="2013-12" db="EMBL/GenBank/DDBJ databases">
        <title>Draft genome of the parsitic nematode Ancylostoma duodenale.</title>
        <authorList>
            <person name="Mitreva M."/>
        </authorList>
    </citation>
    <scope>NUCLEOTIDE SEQUENCE [LARGE SCALE GENOMIC DNA]</scope>
    <source>
        <strain evidence="2 3">Zhejiang</strain>
    </source>
</reference>
<evidence type="ECO:0000313" key="2">
    <source>
        <dbReference type="EMBL" id="KIH43736.1"/>
    </source>
</evidence>
<dbReference type="OrthoDB" id="5854164at2759"/>
<sequence>MNAPFKLIVRHDSASSKRVINSLGYETAQSTLLRLVQDNAPAHTSGFTKTKLKEWAVDVLQWPAESPDLNPIELVWGNMKNAIRKSGPRTLNELKKLMIDYWRSLSPEKCERYVLGVKKRLRRVVERAGGNILEGRDQSSPQA</sequence>
<dbReference type="GO" id="GO:0003676">
    <property type="term" value="F:nucleic acid binding"/>
    <property type="evidence" value="ECO:0007669"/>
    <property type="project" value="InterPro"/>
</dbReference>
<gene>
    <name evidence="2" type="ORF">ANCDUO_26252</name>
</gene>
<dbReference type="EMBL" id="KN783235">
    <property type="protein sequence ID" value="KIH43736.1"/>
    <property type="molecule type" value="Genomic_DNA"/>
</dbReference>